<dbReference type="Pfam" id="PF02163">
    <property type="entry name" value="Peptidase_M50"/>
    <property type="match status" value="1"/>
</dbReference>
<evidence type="ECO:0000256" key="8">
    <source>
        <dbReference type="ARBA" id="ARBA00022801"/>
    </source>
</evidence>
<dbReference type="GO" id="GO:0006508">
    <property type="term" value="P:proteolysis"/>
    <property type="evidence" value="ECO:0007669"/>
    <property type="project" value="UniProtKB-KW"/>
</dbReference>
<evidence type="ECO:0000313" key="16">
    <source>
        <dbReference type="Proteomes" id="UP000013378"/>
    </source>
</evidence>
<gene>
    <name evidence="15" type="ORF">L21TH_0842</name>
</gene>
<feature type="transmembrane region" description="Helical" evidence="13">
    <location>
        <begin position="28"/>
        <end position="51"/>
    </location>
</feature>
<comment type="subcellular location">
    <subcellularLocation>
        <location evidence="2">Cell membrane</location>
        <topology evidence="2">Multi-pass membrane protein</topology>
    </subcellularLocation>
</comment>
<dbReference type="AlphaFoldDB" id="R1CWT0"/>
<reference evidence="15 16" key="1">
    <citation type="journal article" date="2015" name="Geomicrobiol. J.">
        <title>Caldisalinibacter kiritimatiensis gen. nov., sp. nov., a moderately thermohalophilic thiosulfate-reducing bacterium from a hypersaline microbial mat.</title>
        <authorList>
            <person name="Ben Hania W."/>
            <person name="Joseph M."/>
            <person name="Fiebig A."/>
            <person name="Bunk B."/>
            <person name="Klenk H.-P."/>
            <person name="Fardeau M.-L."/>
            <person name="Spring S."/>
        </authorList>
    </citation>
    <scope>NUCLEOTIDE SEQUENCE [LARGE SCALE GENOMIC DNA]</scope>
    <source>
        <strain evidence="15 16">L21-TH-D2</strain>
    </source>
</reference>
<evidence type="ECO:0000256" key="4">
    <source>
        <dbReference type="ARBA" id="ARBA00022475"/>
    </source>
</evidence>
<name>R1CWT0_9FIRM</name>
<dbReference type="Proteomes" id="UP000013378">
    <property type="component" value="Unassembled WGS sequence"/>
</dbReference>
<evidence type="ECO:0000313" key="15">
    <source>
        <dbReference type="EMBL" id="EOD01079.1"/>
    </source>
</evidence>
<dbReference type="eggNOG" id="COG1994">
    <property type="taxonomic scope" value="Bacteria"/>
</dbReference>
<evidence type="ECO:0000256" key="11">
    <source>
        <dbReference type="ARBA" id="ARBA00023049"/>
    </source>
</evidence>
<dbReference type="InterPro" id="IPR044537">
    <property type="entry name" value="Rip2-like"/>
</dbReference>
<dbReference type="RefSeq" id="WP_006310295.1">
    <property type="nucleotide sequence ID" value="NZ_ARZA01000086.1"/>
</dbReference>
<evidence type="ECO:0000256" key="13">
    <source>
        <dbReference type="SAM" id="Phobius"/>
    </source>
</evidence>
<evidence type="ECO:0000256" key="1">
    <source>
        <dbReference type="ARBA" id="ARBA00001947"/>
    </source>
</evidence>
<keyword evidence="11" id="KW-0482">Metalloprotease</keyword>
<keyword evidence="12 13" id="KW-0472">Membrane</keyword>
<protein>
    <submittedName>
        <fullName evidence="15">Peptidase M50</fullName>
    </submittedName>
</protein>
<evidence type="ECO:0000256" key="10">
    <source>
        <dbReference type="ARBA" id="ARBA00022989"/>
    </source>
</evidence>
<feature type="transmembrane region" description="Helical" evidence="13">
    <location>
        <begin position="58"/>
        <end position="79"/>
    </location>
</feature>
<dbReference type="PANTHER" id="PTHR35864:SF1">
    <property type="entry name" value="ZINC METALLOPROTEASE YWHC-RELATED"/>
    <property type="match status" value="1"/>
</dbReference>
<keyword evidence="8" id="KW-0378">Hydrolase</keyword>
<keyword evidence="5" id="KW-0645">Protease</keyword>
<evidence type="ECO:0000256" key="5">
    <source>
        <dbReference type="ARBA" id="ARBA00022670"/>
    </source>
</evidence>
<feature type="transmembrane region" description="Helical" evidence="13">
    <location>
        <begin position="108"/>
        <end position="126"/>
    </location>
</feature>
<keyword evidence="16" id="KW-1185">Reference proteome</keyword>
<organism evidence="15 16">
    <name type="scientific">Caldisalinibacter kiritimatiensis</name>
    <dbReference type="NCBI Taxonomy" id="1304284"/>
    <lineage>
        <taxon>Bacteria</taxon>
        <taxon>Bacillati</taxon>
        <taxon>Bacillota</taxon>
        <taxon>Tissierellia</taxon>
        <taxon>Tissierellales</taxon>
        <taxon>Thermohalobacteraceae</taxon>
        <taxon>Caldisalinibacter</taxon>
    </lineage>
</organism>
<evidence type="ECO:0000256" key="12">
    <source>
        <dbReference type="ARBA" id="ARBA00023136"/>
    </source>
</evidence>
<dbReference type="PANTHER" id="PTHR35864">
    <property type="entry name" value="ZINC METALLOPROTEASE MJ0611-RELATED"/>
    <property type="match status" value="1"/>
</dbReference>
<evidence type="ECO:0000259" key="14">
    <source>
        <dbReference type="Pfam" id="PF02163"/>
    </source>
</evidence>
<evidence type="ECO:0000256" key="9">
    <source>
        <dbReference type="ARBA" id="ARBA00022833"/>
    </source>
</evidence>
<dbReference type="InterPro" id="IPR052348">
    <property type="entry name" value="Metallopeptidase_M50B"/>
</dbReference>
<evidence type="ECO:0000256" key="7">
    <source>
        <dbReference type="ARBA" id="ARBA00022723"/>
    </source>
</evidence>
<evidence type="ECO:0000256" key="6">
    <source>
        <dbReference type="ARBA" id="ARBA00022692"/>
    </source>
</evidence>
<proteinExistence type="inferred from homology"/>
<feature type="domain" description="Peptidase M50" evidence="14">
    <location>
        <begin position="56"/>
        <end position="117"/>
    </location>
</feature>
<keyword evidence="10 13" id="KW-1133">Transmembrane helix</keyword>
<dbReference type="CDD" id="cd06158">
    <property type="entry name" value="S2P-M50_like_1"/>
    <property type="match status" value="1"/>
</dbReference>
<keyword evidence="4" id="KW-1003">Cell membrane</keyword>
<evidence type="ECO:0000256" key="3">
    <source>
        <dbReference type="ARBA" id="ARBA00007931"/>
    </source>
</evidence>
<dbReference type="STRING" id="1304284.L21TH_0842"/>
<comment type="cofactor">
    <cofactor evidence="1">
        <name>Zn(2+)</name>
        <dbReference type="ChEBI" id="CHEBI:29105"/>
    </cofactor>
</comment>
<dbReference type="GO" id="GO:0008237">
    <property type="term" value="F:metallopeptidase activity"/>
    <property type="evidence" value="ECO:0007669"/>
    <property type="project" value="UniProtKB-KW"/>
</dbReference>
<keyword evidence="7" id="KW-0479">Metal-binding</keyword>
<evidence type="ECO:0000256" key="2">
    <source>
        <dbReference type="ARBA" id="ARBA00004651"/>
    </source>
</evidence>
<dbReference type="GO" id="GO:0046872">
    <property type="term" value="F:metal ion binding"/>
    <property type="evidence" value="ECO:0007669"/>
    <property type="project" value="UniProtKB-KW"/>
</dbReference>
<dbReference type="InterPro" id="IPR008915">
    <property type="entry name" value="Peptidase_M50"/>
</dbReference>
<sequence>MIFVVGFGWAKPVPINPLYFKNRKLGTIIVSIAGPLTNFLIATISAILLSLNISSNTIIISILQLTIIYNIVLGVFNLIPLPPLDGSKIIASLLPDKYEALFYKHEKYLYGILLLLLITGTMKNILNPLLYFGISLVNKIILTISNII</sequence>
<comment type="similarity">
    <text evidence="3">Belongs to the peptidase M50B family.</text>
</comment>
<keyword evidence="6 13" id="KW-0812">Transmembrane</keyword>
<accession>R1CWT0</accession>
<keyword evidence="9" id="KW-0862">Zinc</keyword>
<dbReference type="EMBL" id="ARZA01000086">
    <property type="protein sequence ID" value="EOD01079.1"/>
    <property type="molecule type" value="Genomic_DNA"/>
</dbReference>
<dbReference type="GO" id="GO:0005886">
    <property type="term" value="C:plasma membrane"/>
    <property type="evidence" value="ECO:0007669"/>
    <property type="project" value="UniProtKB-SubCell"/>
</dbReference>
<comment type="caution">
    <text evidence="15">The sequence shown here is derived from an EMBL/GenBank/DDBJ whole genome shotgun (WGS) entry which is preliminary data.</text>
</comment>